<feature type="compositionally biased region" description="Polar residues" evidence="1">
    <location>
        <begin position="211"/>
        <end position="225"/>
    </location>
</feature>
<protein>
    <submittedName>
        <fullName evidence="4">Uncharacterized protein</fullName>
    </submittedName>
</protein>
<comment type="caution">
    <text evidence="4">The sequence shown here is derived from an EMBL/GenBank/DDBJ whole genome shotgun (WGS) entry which is preliminary data.</text>
</comment>
<gene>
    <name evidence="4" type="ORF">HF521_006412</name>
</gene>
<proteinExistence type="predicted"/>
<dbReference type="AlphaFoldDB" id="A0A8T0AVX1"/>
<dbReference type="Proteomes" id="UP000606274">
    <property type="component" value="Unassembled WGS sequence"/>
</dbReference>
<evidence type="ECO:0000313" key="5">
    <source>
        <dbReference type="Proteomes" id="UP000606274"/>
    </source>
</evidence>
<dbReference type="EMBL" id="JABFDY010000016">
    <property type="protein sequence ID" value="KAF7696318.1"/>
    <property type="molecule type" value="Genomic_DNA"/>
</dbReference>
<feature type="chain" id="PRO_5035847793" evidence="3">
    <location>
        <begin position="21"/>
        <end position="297"/>
    </location>
</feature>
<evidence type="ECO:0000256" key="2">
    <source>
        <dbReference type="SAM" id="Phobius"/>
    </source>
</evidence>
<keyword evidence="2" id="KW-1133">Transmembrane helix</keyword>
<evidence type="ECO:0000256" key="3">
    <source>
        <dbReference type="SAM" id="SignalP"/>
    </source>
</evidence>
<reference evidence="4" key="1">
    <citation type="submission" date="2020-08" db="EMBL/GenBank/DDBJ databases">
        <title>Chromosome-level assembly of Southern catfish (Silurus meridionalis) provides insights into visual adaptation to the nocturnal and benthic lifestyles.</title>
        <authorList>
            <person name="Zhang Y."/>
            <person name="Wang D."/>
            <person name="Peng Z."/>
        </authorList>
    </citation>
    <scope>NUCLEOTIDE SEQUENCE</scope>
    <source>
        <strain evidence="4">SWU-2019-XX</strain>
        <tissue evidence="4">Muscle</tissue>
    </source>
</reference>
<keyword evidence="2" id="KW-0812">Transmembrane</keyword>
<sequence>MSRTCIHLVVFVLVVKLCVCTNTSVLNITTDINVTRDISEKTTAHTDPPSSSPSTINTTTHNSSHELAEQTPDNSRNFTGSSASESTIKGFITTAYTTVRSNTTKLTTRKPTTTELATMQSTGGYSNSKSAGIFFLILIIIIIIILATVLYILWKKGKRYSFDLTVSEHETPLQTIENMGVFEPTKGSTTNLDYIQEDKPNPVANGCTGETLDSTPSSEQQNVPQEDSYSSDLSLSSPVKRVEFNLDLELIGVESDLVRQATDNETTDNDNENNNNDMSTGNDAADFFTEINLDDAQ</sequence>
<feature type="transmembrane region" description="Helical" evidence="2">
    <location>
        <begin position="131"/>
        <end position="154"/>
    </location>
</feature>
<feature type="compositionally biased region" description="Low complexity" evidence="1">
    <location>
        <begin position="45"/>
        <end position="62"/>
    </location>
</feature>
<feature type="compositionally biased region" description="Polar residues" evidence="1">
    <location>
        <begin position="71"/>
        <end position="83"/>
    </location>
</feature>
<keyword evidence="3" id="KW-0732">Signal</keyword>
<keyword evidence="2" id="KW-0472">Membrane</keyword>
<accession>A0A8T0AVX1</accession>
<name>A0A8T0AVX1_SILME</name>
<keyword evidence="5" id="KW-1185">Reference proteome</keyword>
<feature type="signal peptide" evidence="3">
    <location>
        <begin position="1"/>
        <end position="20"/>
    </location>
</feature>
<organism evidence="4 5">
    <name type="scientific">Silurus meridionalis</name>
    <name type="common">Southern catfish</name>
    <name type="synonym">Silurus soldatovi meridionalis</name>
    <dbReference type="NCBI Taxonomy" id="175797"/>
    <lineage>
        <taxon>Eukaryota</taxon>
        <taxon>Metazoa</taxon>
        <taxon>Chordata</taxon>
        <taxon>Craniata</taxon>
        <taxon>Vertebrata</taxon>
        <taxon>Euteleostomi</taxon>
        <taxon>Actinopterygii</taxon>
        <taxon>Neopterygii</taxon>
        <taxon>Teleostei</taxon>
        <taxon>Ostariophysi</taxon>
        <taxon>Siluriformes</taxon>
        <taxon>Siluridae</taxon>
        <taxon>Silurus</taxon>
    </lineage>
</organism>
<evidence type="ECO:0000313" key="4">
    <source>
        <dbReference type="EMBL" id="KAF7696318.1"/>
    </source>
</evidence>
<feature type="region of interest" description="Disordered" evidence="1">
    <location>
        <begin position="40"/>
        <end position="83"/>
    </location>
</feature>
<dbReference type="OrthoDB" id="8961582at2759"/>
<evidence type="ECO:0000256" key="1">
    <source>
        <dbReference type="SAM" id="MobiDB-lite"/>
    </source>
</evidence>
<feature type="region of interest" description="Disordered" evidence="1">
    <location>
        <begin position="197"/>
        <end position="234"/>
    </location>
</feature>
<feature type="region of interest" description="Disordered" evidence="1">
    <location>
        <begin position="259"/>
        <end position="285"/>
    </location>
</feature>